<organism evidence="2 3">
    <name type="scientific">Pseudomonas fluorescens HK44</name>
    <dbReference type="NCBI Taxonomy" id="1042209"/>
    <lineage>
        <taxon>Bacteria</taxon>
        <taxon>Pseudomonadati</taxon>
        <taxon>Pseudomonadota</taxon>
        <taxon>Gammaproteobacteria</taxon>
        <taxon>Pseudomonadales</taxon>
        <taxon>Pseudomonadaceae</taxon>
        <taxon>Pseudomonas</taxon>
    </lineage>
</organism>
<dbReference type="InterPro" id="IPR005302">
    <property type="entry name" value="MoCF_Sase_C"/>
</dbReference>
<dbReference type="Pfam" id="PF03475">
    <property type="entry name" value="YiiM_3-alpha"/>
    <property type="match status" value="1"/>
</dbReference>
<proteinExistence type="predicted"/>
<dbReference type="EMBL" id="AFOY02000019">
    <property type="protein sequence ID" value="EXF92156.1"/>
    <property type="molecule type" value="Genomic_DNA"/>
</dbReference>
<dbReference type="GO" id="GO:0030170">
    <property type="term" value="F:pyridoxal phosphate binding"/>
    <property type="evidence" value="ECO:0007669"/>
    <property type="project" value="InterPro"/>
</dbReference>
<dbReference type="HOGENOM" id="CLU_082566_1_1_6"/>
<evidence type="ECO:0000259" key="1">
    <source>
        <dbReference type="PROSITE" id="PS51340"/>
    </source>
</evidence>
<dbReference type="PATRIC" id="fig|1042209.11.peg.5485"/>
<dbReference type="Proteomes" id="UP000022611">
    <property type="component" value="Unassembled WGS sequence"/>
</dbReference>
<dbReference type="GO" id="GO:0030151">
    <property type="term" value="F:molybdenum ion binding"/>
    <property type="evidence" value="ECO:0007669"/>
    <property type="project" value="InterPro"/>
</dbReference>
<evidence type="ECO:0000313" key="2">
    <source>
        <dbReference type="EMBL" id="EXF92156.1"/>
    </source>
</evidence>
<name>A0A010RHH8_PSEFL</name>
<dbReference type="PANTHER" id="PTHR30212">
    <property type="entry name" value="PROTEIN YIIM"/>
    <property type="match status" value="1"/>
</dbReference>
<evidence type="ECO:0000313" key="3">
    <source>
        <dbReference type="Proteomes" id="UP000022611"/>
    </source>
</evidence>
<dbReference type="Gene3D" id="2.40.33.20">
    <property type="entry name" value="PK beta-barrel domain-like"/>
    <property type="match status" value="1"/>
</dbReference>
<dbReference type="InterPro" id="IPR011037">
    <property type="entry name" value="Pyrv_Knase-like_insert_dom_sf"/>
</dbReference>
<dbReference type="OrthoDB" id="9786134at2"/>
<dbReference type="SUPFAM" id="SSF50800">
    <property type="entry name" value="PK beta-barrel domain-like"/>
    <property type="match status" value="1"/>
</dbReference>
<dbReference type="Pfam" id="PF03473">
    <property type="entry name" value="MOSC"/>
    <property type="match status" value="1"/>
</dbReference>
<dbReference type="PROSITE" id="PS51340">
    <property type="entry name" value="MOSC"/>
    <property type="match status" value="1"/>
</dbReference>
<comment type="caution">
    <text evidence="2">The sequence shown here is derived from an EMBL/GenBank/DDBJ whole genome shotgun (WGS) entry which is preliminary data.</text>
</comment>
<reference evidence="2 3" key="1">
    <citation type="journal article" date="2011" name="J. Bacteriol.">
        <title>Draft genome sequence of the polycyclic aromatic hydrocarbon-degrading, genetically engineered bioluminescent bioreporter Pseudomonas fluorescens HK44.</title>
        <authorList>
            <person name="Chauhan A."/>
            <person name="Layton A.C."/>
            <person name="Williams D.E."/>
            <person name="Smartt A.E."/>
            <person name="Ripp S."/>
            <person name="Karpinets T.V."/>
            <person name="Brown S.D."/>
            <person name="Sayler G.S."/>
        </authorList>
    </citation>
    <scope>NUCLEOTIDE SEQUENCE [LARGE SCALE GENOMIC DNA]</scope>
    <source>
        <strain evidence="2 3">HK44</strain>
    </source>
</reference>
<protein>
    <submittedName>
        <fullName evidence="2">N-hydroxylated base analog detoxification protein YiiM</fullName>
    </submittedName>
</protein>
<dbReference type="InterPro" id="IPR005163">
    <property type="entry name" value="Tri_helical_YiiM-like"/>
</dbReference>
<feature type="domain" description="MOSC" evidence="1">
    <location>
        <begin position="28"/>
        <end position="163"/>
    </location>
</feature>
<sequence length="232" mass="26607">MNTVYVDGVYIGKAKNLGQGLISDTDKQRIANRLWLWPQGLGSDEHGDPRFHTGPERALHHYPAEHYAYWRNLYPQIDWNAPAFGENLSTLGLTEEQVCLGDMFRWGGALLQVSQPRSPCYRLSHRWDVPILPQLAQDTGRCGWFYRVLKPGFISADQPFELIQRSYPGLTVAWALRCFYREPLEHAGLKKLVDCPALSSRWRDIALKRLRTGRVEDWSSRLLGSPLEGMRA</sequence>
<accession>A0A010RHH8</accession>
<dbReference type="InterPro" id="IPR052353">
    <property type="entry name" value="Benzoxazolinone_Detox_Enz"/>
</dbReference>
<gene>
    <name evidence="2" type="ORF">HK44_015275</name>
</gene>
<dbReference type="GO" id="GO:0003824">
    <property type="term" value="F:catalytic activity"/>
    <property type="evidence" value="ECO:0007669"/>
    <property type="project" value="InterPro"/>
</dbReference>
<dbReference type="PANTHER" id="PTHR30212:SF2">
    <property type="entry name" value="PROTEIN YIIM"/>
    <property type="match status" value="1"/>
</dbReference>
<dbReference type="RefSeq" id="WP_019693955.1">
    <property type="nucleotide sequence ID" value="NZ_AFOY02000019.1"/>
</dbReference>
<dbReference type="eggNOG" id="COG2258">
    <property type="taxonomic scope" value="Bacteria"/>
</dbReference>
<dbReference type="AlphaFoldDB" id="A0A010RHH8"/>